<evidence type="ECO:0000313" key="1">
    <source>
        <dbReference type="EMBL" id="TFK61832.1"/>
    </source>
</evidence>
<protein>
    <submittedName>
        <fullName evidence="1">Uncharacterized protein</fullName>
    </submittedName>
</protein>
<accession>A0ACD3A804</accession>
<reference evidence="1 2" key="1">
    <citation type="journal article" date="2019" name="Nat. Ecol. Evol.">
        <title>Megaphylogeny resolves global patterns of mushroom evolution.</title>
        <authorList>
            <person name="Varga T."/>
            <person name="Krizsan K."/>
            <person name="Foldi C."/>
            <person name="Dima B."/>
            <person name="Sanchez-Garcia M."/>
            <person name="Sanchez-Ramirez S."/>
            <person name="Szollosi G.J."/>
            <person name="Szarkandi J.G."/>
            <person name="Papp V."/>
            <person name="Albert L."/>
            <person name="Andreopoulos W."/>
            <person name="Angelini C."/>
            <person name="Antonin V."/>
            <person name="Barry K.W."/>
            <person name="Bougher N.L."/>
            <person name="Buchanan P."/>
            <person name="Buyck B."/>
            <person name="Bense V."/>
            <person name="Catcheside P."/>
            <person name="Chovatia M."/>
            <person name="Cooper J."/>
            <person name="Damon W."/>
            <person name="Desjardin D."/>
            <person name="Finy P."/>
            <person name="Geml J."/>
            <person name="Haridas S."/>
            <person name="Hughes K."/>
            <person name="Justo A."/>
            <person name="Karasinski D."/>
            <person name="Kautmanova I."/>
            <person name="Kiss B."/>
            <person name="Kocsube S."/>
            <person name="Kotiranta H."/>
            <person name="LaButti K.M."/>
            <person name="Lechner B.E."/>
            <person name="Liimatainen K."/>
            <person name="Lipzen A."/>
            <person name="Lukacs Z."/>
            <person name="Mihaltcheva S."/>
            <person name="Morgado L.N."/>
            <person name="Niskanen T."/>
            <person name="Noordeloos M.E."/>
            <person name="Ohm R.A."/>
            <person name="Ortiz-Santana B."/>
            <person name="Ovrebo C."/>
            <person name="Racz N."/>
            <person name="Riley R."/>
            <person name="Savchenko A."/>
            <person name="Shiryaev A."/>
            <person name="Soop K."/>
            <person name="Spirin V."/>
            <person name="Szebenyi C."/>
            <person name="Tomsovsky M."/>
            <person name="Tulloss R.E."/>
            <person name="Uehling J."/>
            <person name="Grigoriev I.V."/>
            <person name="Vagvolgyi C."/>
            <person name="Papp T."/>
            <person name="Martin F.M."/>
            <person name="Miettinen O."/>
            <person name="Hibbett D.S."/>
            <person name="Nagy L.G."/>
        </authorList>
    </citation>
    <scope>NUCLEOTIDE SEQUENCE [LARGE SCALE GENOMIC DNA]</scope>
    <source>
        <strain evidence="1 2">NL-1719</strain>
    </source>
</reference>
<proteinExistence type="predicted"/>
<gene>
    <name evidence="1" type="ORF">BDN72DRAFT_903747</name>
</gene>
<organism evidence="1 2">
    <name type="scientific">Pluteus cervinus</name>
    <dbReference type="NCBI Taxonomy" id="181527"/>
    <lineage>
        <taxon>Eukaryota</taxon>
        <taxon>Fungi</taxon>
        <taxon>Dikarya</taxon>
        <taxon>Basidiomycota</taxon>
        <taxon>Agaricomycotina</taxon>
        <taxon>Agaricomycetes</taxon>
        <taxon>Agaricomycetidae</taxon>
        <taxon>Agaricales</taxon>
        <taxon>Pluteineae</taxon>
        <taxon>Pluteaceae</taxon>
        <taxon>Pluteus</taxon>
    </lineage>
</organism>
<sequence length="80" mass="8449">MFAKLVALAFLISASAALLSEAPQTRTPGNVYMCTEENWQGTCEVITFTPGNCVVAKSILPGENIGSIGPNEGTTCYGYE</sequence>
<name>A0ACD3A804_9AGAR</name>
<keyword evidence="2" id="KW-1185">Reference proteome</keyword>
<evidence type="ECO:0000313" key="2">
    <source>
        <dbReference type="Proteomes" id="UP000308600"/>
    </source>
</evidence>
<dbReference type="Proteomes" id="UP000308600">
    <property type="component" value="Unassembled WGS sequence"/>
</dbReference>
<dbReference type="EMBL" id="ML208625">
    <property type="protein sequence ID" value="TFK61832.1"/>
    <property type="molecule type" value="Genomic_DNA"/>
</dbReference>